<evidence type="ECO:0000256" key="6">
    <source>
        <dbReference type="ARBA" id="ARBA00022679"/>
    </source>
</evidence>
<evidence type="ECO:0000256" key="15">
    <source>
        <dbReference type="SAM" id="SignalP"/>
    </source>
</evidence>
<dbReference type="CDD" id="cd00082">
    <property type="entry name" value="HisKA"/>
    <property type="match status" value="1"/>
</dbReference>
<feature type="signal peptide" evidence="15">
    <location>
        <begin position="1"/>
        <end position="25"/>
    </location>
</feature>
<keyword evidence="7" id="KW-0547">Nucleotide-binding</keyword>
<dbReference type="InterPro" id="IPR036890">
    <property type="entry name" value="HATPase_C_sf"/>
</dbReference>
<keyword evidence="9" id="KW-0067">ATP-binding</keyword>
<keyword evidence="8" id="KW-0418">Kinase</keyword>
<evidence type="ECO:0000256" key="11">
    <source>
        <dbReference type="ARBA" id="ARBA00023136"/>
    </source>
</evidence>
<evidence type="ECO:0000256" key="14">
    <source>
        <dbReference type="SAM" id="Phobius"/>
    </source>
</evidence>
<dbReference type="SUPFAM" id="SSF55874">
    <property type="entry name" value="ATPase domain of HSP90 chaperone/DNA topoisomerase II/histidine kinase"/>
    <property type="match status" value="1"/>
</dbReference>
<dbReference type="EMBL" id="CP032382">
    <property type="protein sequence ID" value="AYB29934.1"/>
    <property type="molecule type" value="Genomic_DNA"/>
</dbReference>
<dbReference type="PROSITE" id="PS50109">
    <property type="entry name" value="HIS_KIN"/>
    <property type="match status" value="1"/>
</dbReference>
<dbReference type="Pfam" id="PF00512">
    <property type="entry name" value="HisKA"/>
    <property type="match status" value="1"/>
</dbReference>
<keyword evidence="12" id="KW-0802">TPR repeat</keyword>
<feature type="domain" description="Histidine kinase" evidence="16">
    <location>
        <begin position="429"/>
        <end position="644"/>
    </location>
</feature>
<keyword evidence="14" id="KW-1133">Transmembrane helix</keyword>
<dbReference type="GO" id="GO:0005524">
    <property type="term" value="F:ATP binding"/>
    <property type="evidence" value="ECO:0007669"/>
    <property type="project" value="UniProtKB-KW"/>
</dbReference>
<evidence type="ECO:0000256" key="1">
    <source>
        <dbReference type="ARBA" id="ARBA00000085"/>
    </source>
</evidence>
<evidence type="ECO:0000256" key="3">
    <source>
        <dbReference type="ARBA" id="ARBA00012438"/>
    </source>
</evidence>
<keyword evidence="5" id="KW-0597">Phosphoprotein</keyword>
<dbReference type="Gene3D" id="1.25.40.10">
    <property type="entry name" value="Tetratricopeptide repeat domain"/>
    <property type="match status" value="2"/>
</dbReference>
<dbReference type="GO" id="GO:0009927">
    <property type="term" value="F:histidine phosphotransfer kinase activity"/>
    <property type="evidence" value="ECO:0007669"/>
    <property type="project" value="TreeGrafter"/>
</dbReference>
<evidence type="ECO:0000256" key="7">
    <source>
        <dbReference type="ARBA" id="ARBA00022741"/>
    </source>
</evidence>
<dbReference type="InterPro" id="IPR036097">
    <property type="entry name" value="HisK_dim/P_sf"/>
</dbReference>
<organism evidence="17 18">
    <name type="scientific">Chryseolinea soli</name>
    <dbReference type="NCBI Taxonomy" id="2321403"/>
    <lineage>
        <taxon>Bacteria</taxon>
        <taxon>Pseudomonadati</taxon>
        <taxon>Bacteroidota</taxon>
        <taxon>Cytophagia</taxon>
        <taxon>Cytophagales</taxon>
        <taxon>Fulvivirgaceae</taxon>
        <taxon>Chryseolinea</taxon>
    </lineage>
</organism>
<feature type="coiled-coil region" evidence="13">
    <location>
        <begin position="320"/>
        <end position="358"/>
    </location>
</feature>
<dbReference type="InterPro" id="IPR003661">
    <property type="entry name" value="HisK_dim/P_dom"/>
</dbReference>
<evidence type="ECO:0000259" key="16">
    <source>
        <dbReference type="PROSITE" id="PS50109"/>
    </source>
</evidence>
<comment type="catalytic activity">
    <reaction evidence="1">
        <text>ATP + protein L-histidine = ADP + protein N-phospho-L-histidine.</text>
        <dbReference type="EC" id="2.7.13.3"/>
    </reaction>
</comment>
<dbReference type="PROSITE" id="PS50293">
    <property type="entry name" value="TPR_REGION"/>
    <property type="match status" value="1"/>
</dbReference>
<dbReference type="Gene3D" id="1.10.287.130">
    <property type="match status" value="1"/>
</dbReference>
<evidence type="ECO:0000256" key="10">
    <source>
        <dbReference type="ARBA" id="ARBA00023012"/>
    </source>
</evidence>
<reference evidence="18" key="1">
    <citation type="submission" date="2018-09" db="EMBL/GenBank/DDBJ databases">
        <title>Chryseolinea sp. KIS68-18 isolated from soil.</title>
        <authorList>
            <person name="Weon H.-Y."/>
            <person name="Kwon S.-W."/>
            <person name="Lee S.A."/>
        </authorList>
    </citation>
    <scope>NUCLEOTIDE SEQUENCE [LARGE SCALE GENOMIC DNA]</scope>
    <source>
        <strain evidence="18">KIS68-18</strain>
    </source>
</reference>
<keyword evidence="10" id="KW-0902">Two-component regulatory system</keyword>
<dbReference type="InterPro" id="IPR011990">
    <property type="entry name" value="TPR-like_helical_dom_sf"/>
</dbReference>
<dbReference type="Gene3D" id="3.30.565.10">
    <property type="entry name" value="Histidine kinase-like ATPase, C-terminal domain"/>
    <property type="match status" value="1"/>
</dbReference>
<evidence type="ECO:0000313" key="17">
    <source>
        <dbReference type="EMBL" id="AYB29934.1"/>
    </source>
</evidence>
<dbReference type="InterPro" id="IPR019734">
    <property type="entry name" value="TPR_rpt"/>
</dbReference>
<keyword evidence="11 14" id="KW-0472">Membrane</keyword>
<sequence length="644" mass="71839">MIANEGTAMRRAFLFILLISAGANAQKGHTTKWLRELKEAKPDTAKVNLYYALSRAHWGGNLDSVLLMATKGIELADSIGFKKGKALNCLSMGAGLSGQGNYPGAIKYYLEALKLSEELNLEGLSGNVYGNIAIAYVQHGNLKKAIEYFNKALRIAEKYGEAATREPLINLSDLHTKTGEYALARKYATRALAISRAQGDSSNSAIALFNLSEIYRATNHSDSARLYLQESARISMLIHDHHGVSYCLNSMAEMMVNEGKFKEAIVLAHQSLSNLELITNQELSMKAYHILYQGYFGLGNFRKALHYRDQEIALRNSIFNIEKEREANNLLNQYNLERKELQIQLLEKDNRLQQKEIARGSLIKTIYGVGIIALAVLAGFLIFSNIRWKNYNRIVRERNALIQDQKRTIMAQKKHLEWLNNVKDRIISTISHDFRSPLTTLHGFLQLLKLNAIDEADKARAVQQMEQSVSATLMMIENLLTWGRDQMSGLALTPINFDVSQLVDEGIQLVALRAENKKITIVNQIAAFAWVIADRDAINIVLRNLVTNAIKFSKPNDSIYIAMHKEAQRVIISVKDTGIGMSPEQQKSLFSGSANASTAGTENEKGTGLGLALCQELIQQHGGEIWVESVLGSGSTFFFSIPIR</sequence>
<feature type="repeat" description="TPR" evidence="12">
    <location>
        <begin position="126"/>
        <end position="159"/>
    </location>
</feature>
<evidence type="ECO:0000256" key="8">
    <source>
        <dbReference type="ARBA" id="ARBA00022777"/>
    </source>
</evidence>
<evidence type="ECO:0000313" key="18">
    <source>
        <dbReference type="Proteomes" id="UP000266183"/>
    </source>
</evidence>
<dbReference type="SMART" id="SM00388">
    <property type="entry name" value="HisKA"/>
    <property type="match status" value="1"/>
</dbReference>
<dbReference type="AlphaFoldDB" id="A0A385SG80"/>
<evidence type="ECO:0000256" key="13">
    <source>
        <dbReference type="SAM" id="Coils"/>
    </source>
</evidence>
<dbReference type="PANTHER" id="PTHR43047:SF72">
    <property type="entry name" value="OSMOSENSING HISTIDINE PROTEIN KINASE SLN1"/>
    <property type="match status" value="1"/>
</dbReference>
<proteinExistence type="predicted"/>
<dbReference type="SUPFAM" id="SSF47384">
    <property type="entry name" value="Homodimeric domain of signal transducing histidine kinase"/>
    <property type="match status" value="1"/>
</dbReference>
<dbReference type="KEGG" id="chk:D4L85_04775"/>
<accession>A0A385SG80</accession>
<gene>
    <name evidence="17" type="ORF">D4L85_04775</name>
</gene>
<dbReference type="PROSITE" id="PS50005">
    <property type="entry name" value="TPR"/>
    <property type="match status" value="1"/>
</dbReference>
<feature type="chain" id="PRO_5017350533" description="histidine kinase" evidence="15">
    <location>
        <begin position="26"/>
        <end position="644"/>
    </location>
</feature>
<evidence type="ECO:0000256" key="12">
    <source>
        <dbReference type="PROSITE-ProRule" id="PRU00339"/>
    </source>
</evidence>
<dbReference type="PRINTS" id="PR00344">
    <property type="entry name" value="BCTRLSENSOR"/>
</dbReference>
<feature type="transmembrane region" description="Helical" evidence="14">
    <location>
        <begin position="366"/>
        <end position="386"/>
    </location>
</feature>
<dbReference type="GO" id="GO:0005886">
    <property type="term" value="C:plasma membrane"/>
    <property type="evidence" value="ECO:0007669"/>
    <property type="project" value="UniProtKB-SubCell"/>
</dbReference>
<dbReference type="InterPro" id="IPR004358">
    <property type="entry name" value="Sig_transdc_His_kin-like_C"/>
</dbReference>
<keyword evidence="4" id="KW-1003">Cell membrane</keyword>
<keyword evidence="15" id="KW-0732">Signal</keyword>
<dbReference type="Pfam" id="PF13424">
    <property type="entry name" value="TPR_12"/>
    <property type="match status" value="2"/>
</dbReference>
<dbReference type="Pfam" id="PF02518">
    <property type="entry name" value="HATPase_c"/>
    <property type="match status" value="1"/>
</dbReference>
<evidence type="ECO:0000256" key="4">
    <source>
        <dbReference type="ARBA" id="ARBA00022475"/>
    </source>
</evidence>
<dbReference type="InterPro" id="IPR005467">
    <property type="entry name" value="His_kinase_dom"/>
</dbReference>
<name>A0A385SG80_9BACT</name>
<keyword evidence="13" id="KW-0175">Coiled coil</keyword>
<dbReference type="GO" id="GO:0000155">
    <property type="term" value="F:phosphorelay sensor kinase activity"/>
    <property type="evidence" value="ECO:0007669"/>
    <property type="project" value="InterPro"/>
</dbReference>
<comment type="subcellular location">
    <subcellularLocation>
        <location evidence="2">Cell membrane</location>
    </subcellularLocation>
</comment>
<keyword evidence="18" id="KW-1185">Reference proteome</keyword>
<evidence type="ECO:0000256" key="9">
    <source>
        <dbReference type="ARBA" id="ARBA00022840"/>
    </source>
</evidence>
<dbReference type="Proteomes" id="UP000266183">
    <property type="component" value="Chromosome"/>
</dbReference>
<dbReference type="FunFam" id="3.30.565.10:FF:000023">
    <property type="entry name" value="PAS domain-containing sensor histidine kinase"/>
    <property type="match status" value="1"/>
</dbReference>
<protein>
    <recommendedName>
        <fullName evidence="3">histidine kinase</fullName>
        <ecNumber evidence="3">2.7.13.3</ecNumber>
    </recommendedName>
</protein>
<keyword evidence="14" id="KW-0812">Transmembrane</keyword>
<dbReference type="SUPFAM" id="SSF48452">
    <property type="entry name" value="TPR-like"/>
    <property type="match status" value="2"/>
</dbReference>
<dbReference type="EC" id="2.7.13.3" evidence="3"/>
<dbReference type="InterPro" id="IPR003594">
    <property type="entry name" value="HATPase_dom"/>
</dbReference>
<keyword evidence="6" id="KW-0808">Transferase</keyword>
<dbReference type="PANTHER" id="PTHR43047">
    <property type="entry name" value="TWO-COMPONENT HISTIDINE PROTEIN KINASE"/>
    <property type="match status" value="1"/>
</dbReference>
<dbReference type="SMART" id="SM00387">
    <property type="entry name" value="HATPase_c"/>
    <property type="match status" value="1"/>
</dbReference>
<evidence type="ECO:0000256" key="2">
    <source>
        <dbReference type="ARBA" id="ARBA00004236"/>
    </source>
</evidence>
<evidence type="ECO:0000256" key="5">
    <source>
        <dbReference type="ARBA" id="ARBA00022553"/>
    </source>
</evidence>
<dbReference type="SMART" id="SM00028">
    <property type="entry name" value="TPR"/>
    <property type="match status" value="3"/>
</dbReference>